<evidence type="ECO:0000313" key="2">
    <source>
        <dbReference type="Proteomes" id="UP000237441"/>
    </source>
</evidence>
<protein>
    <submittedName>
        <fullName evidence="1">Uncharacterized protein</fullName>
    </submittedName>
</protein>
<evidence type="ECO:0000313" key="1">
    <source>
        <dbReference type="EMBL" id="PQK08187.1"/>
    </source>
</evidence>
<dbReference type="InterPro" id="IPR013785">
    <property type="entry name" value="Aldolase_TIM"/>
</dbReference>
<proteinExistence type="predicted"/>
<dbReference type="EMBL" id="JRHA01000001">
    <property type="protein sequence ID" value="PQK08187.1"/>
    <property type="molecule type" value="Genomic_DNA"/>
</dbReference>
<gene>
    <name evidence="1" type="ORF">BB8028_0001g02660</name>
</gene>
<dbReference type="Proteomes" id="UP000237441">
    <property type="component" value="Unassembled WGS sequence"/>
</dbReference>
<reference evidence="1 2" key="1">
    <citation type="submission" date="2016-07" db="EMBL/GenBank/DDBJ databases">
        <title>Comparative genomics of the entomopathogenic fungus Beauveria bassiana.</title>
        <authorList>
            <person name="Valero Jimenez C.A."/>
            <person name="Zwaan B.J."/>
            <person name="Van Kan J.A."/>
            <person name="Takken W."/>
            <person name="Debets A.J."/>
            <person name="Schoustra S.E."/>
            <person name="Koenraadt C.J."/>
        </authorList>
    </citation>
    <scope>NUCLEOTIDE SEQUENCE [LARGE SCALE GENOMIC DNA]</scope>
    <source>
        <strain evidence="1 2">ARSEF 8028</strain>
    </source>
</reference>
<sequence>MTRTLRNCTSNSVLRFPKGLNSVVDRATFCIVAASGEKLQFAIWVESERSKPQVLYSFDKHPDWALQVEGYLPVERSLQPARPRPHRRAVPNH</sequence>
<name>A0A2S7XWA1_BEABA</name>
<comment type="caution">
    <text evidence="1">The sequence shown here is derived from an EMBL/GenBank/DDBJ whole genome shotgun (WGS) entry which is preliminary data.</text>
</comment>
<accession>A0A2S7XWA1</accession>
<dbReference type="Gene3D" id="3.20.20.70">
    <property type="entry name" value="Aldolase class I"/>
    <property type="match status" value="1"/>
</dbReference>
<dbReference type="AlphaFoldDB" id="A0A2S7XWA1"/>
<organism evidence="1 2">
    <name type="scientific">Beauveria bassiana</name>
    <name type="common">White muscardine disease fungus</name>
    <name type="synonym">Tritirachium shiotae</name>
    <dbReference type="NCBI Taxonomy" id="176275"/>
    <lineage>
        <taxon>Eukaryota</taxon>
        <taxon>Fungi</taxon>
        <taxon>Dikarya</taxon>
        <taxon>Ascomycota</taxon>
        <taxon>Pezizomycotina</taxon>
        <taxon>Sordariomycetes</taxon>
        <taxon>Hypocreomycetidae</taxon>
        <taxon>Hypocreales</taxon>
        <taxon>Cordycipitaceae</taxon>
        <taxon>Beauveria</taxon>
    </lineage>
</organism>